<feature type="region of interest" description="Disordered" evidence="2">
    <location>
        <begin position="741"/>
        <end position="774"/>
    </location>
</feature>
<evidence type="ECO:0000256" key="2">
    <source>
        <dbReference type="SAM" id="MobiDB-lite"/>
    </source>
</evidence>
<dbReference type="PANTHER" id="PTHR24168">
    <property type="entry name" value="KN MOTIF AND ANKYRIN REPEAT DOMAIN-CONTAINING"/>
    <property type="match status" value="1"/>
</dbReference>
<feature type="repeat" description="ANK" evidence="1">
    <location>
        <begin position="906"/>
        <end position="938"/>
    </location>
</feature>
<gene>
    <name evidence="3" type="ORF">EG68_01294</name>
</gene>
<accession>A0A8S9Z3B4</accession>
<dbReference type="OrthoDB" id="5406014at2759"/>
<proteinExistence type="predicted"/>
<dbReference type="PROSITE" id="PS50088">
    <property type="entry name" value="ANK_REPEAT"/>
    <property type="match status" value="1"/>
</dbReference>
<dbReference type="Gene3D" id="1.25.40.20">
    <property type="entry name" value="Ankyrin repeat-containing domain"/>
    <property type="match status" value="1"/>
</dbReference>
<feature type="region of interest" description="Disordered" evidence="2">
    <location>
        <begin position="622"/>
        <end position="671"/>
    </location>
</feature>
<keyword evidence="4" id="KW-1185">Reference proteome</keyword>
<feature type="compositionally biased region" description="Polar residues" evidence="2">
    <location>
        <begin position="741"/>
        <end position="753"/>
    </location>
</feature>
<dbReference type="AlphaFoldDB" id="A0A8S9Z3B4"/>
<dbReference type="SUPFAM" id="SSF48403">
    <property type="entry name" value="Ankyrin repeat"/>
    <property type="match status" value="1"/>
</dbReference>
<reference evidence="3" key="1">
    <citation type="submission" date="2019-07" db="EMBL/GenBank/DDBJ databases">
        <title>Annotation for the trematode Paragonimus miyazaki's.</title>
        <authorList>
            <person name="Choi Y.-J."/>
        </authorList>
    </citation>
    <scope>NUCLEOTIDE SEQUENCE</scope>
    <source>
        <strain evidence="3">Japan</strain>
    </source>
</reference>
<dbReference type="PANTHER" id="PTHR24168:SF21">
    <property type="entry name" value="KANK, ISOFORM D"/>
    <property type="match status" value="1"/>
</dbReference>
<dbReference type="GO" id="GO:0005856">
    <property type="term" value="C:cytoskeleton"/>
    <property type="evidence" value="ECO:0007669"/>
    <property type="project" value="TreeGrafter"/>
</dbReference>
<feature type="region of interest" description="Disordered" evidence="2">
    <location>
        <begin position="1063"/>
        <end position="1082"/>
    </location>
</feature>
<sequence length="1082" mass="120290">MNCTEPLIIPSGIQNNAVSVTCIPQKLTTLMSVTQTVTTQPCVACLNEAKGGGDQVDFVPPVNQIHLSPDQLIAIREQLAASLTHVQELESQVRTIPLLHEKIAELNISLSKQKVLTEELEHRLATLHPHTGDVLVNQTDYSQWSVSNTSQNIFTFPCPNCTKVMNMRLGNNSLLISNSNGDMKTISNQNVHRDCSDVGNNHVILTSTPFDRFINPITKGPHNCTSRFLADLTKYIQINKLFRKQCFDSERLSEFVHYCQSSEWEKLLKMLHVISPLFLPLPSPPSALDLHLSQQSTLSMDKATNTEVNLISFTNPVNNRIQSEGRRSFWNPLPRTGFSRAVTAQKNALSLCVCPSKESILIVDRQISRPPLRIGRFCLTSQQWFQAPDLLNSTCNWAVTINDNVRCAFTCVCFTSHILASVLRMITAHYLPCAIQENRILLWSAWQSKGNKRKPIHNSWTSDTKSNSIGRRITLRKPPNLSTSAWITDWTMGGQIWRMADSSRLRRIVCTRPLHRSLTHSITETTEELVVAELEEIFSALPPYTEGNSARPNRLAMHPRCSSLRQTTSCSKQDVKSELCSPTRCMLTYGFANLLVHSSKLAPTNLASSTITKTFVSTNAKNTNHEKVKSTDNGNQSKSPNKTNTKTNDGNSLPKERAFEEESFITTTDFPTNVKSSAEEMQAISPVDSKLCNVDRDANPSEEQTPVFDTVSISAGVTSNRRKIYSHRLRVIASCGLLRSRSNSAETGTSQTIAAEDTTPEQKDKSVQKKISTPDLPCNMSSWDRVKKLKPRKLEPPKIALQITGSQESVDQATTEPGKESSTQSLTGSVSVAFLAACQTFAAWLEDSTNITSKAMNEATCTVRTIWFAITSRPTANAHQVEEHIKALQCLPACPIERVVNMVDLKGNTALHYAVSNGRWLVVGILLSSCPNIDVDKFNQAGYTPSMLAAVVPEQPTTPEEIDALEQMLSRAKLSLTSSTPQRQSVLMLAAIHGRASLVQRLVQMHNAPDGCTALDIALARKHHEIALMLYAKVKMQKLTPRHTLRKSVDTFESFPKCQPMGDRFSRKNIHRGHRNPGDQLI</sequence>
<keyword evidence="1" id="KW-0040">ANK repeat</keyword>
<feature type="compositionally biased region" description="Polar residues" evidence="2">
    <location>
        <begin position="631"/>
        <end position="651"/>
    </location>
</feature>
<dbReference type="PROSITE" id="PS50297">
    <property type="entry name" value="ANK_REP_REGION"/>
    <property type="match status" value="1"/>
</dbReference>
<dbReference type="SMART" id="SM00248">
    <property type="entry name" value="ANK"/>
    <property type="match status" value="3"/>
</dbReference>
<dbReference type="GO" id="GO:0030837">
    <property type="term" value="P:negative regulation of actin filament polymerization"/>
    <property type="evidence" value="ECO:0007669"/>
    <property type="project" value="InterPro"/>
</dbReference>
<comment type="caution">
    <text evidence="3">The sequence shown here is derived from an EMBL/GenBank/DDBJ whole genome shotgun (WGS) entry which is preliminary data.</text>
</comment>
<evidence type="ECO:0000256" key="1">
    <source>
        <dbReference type="PROSITE-ProRule" id="PRU00023"/>
    </source>
</evidence>
<organism evidence="3 4">
    <name type="scientific">Paragonimus skrjabini miyazakii</name>
    <dbReference type="NCBI Taxonomy" id="59628"/>
    <lineage>
        <taxon>Eukaryota</taxon>
        <taxon>Metazoa</taxon>
        <taxon>Spiralia</taxon>
        <taxon>Lophotrochozoa</taxon>
        <taxon>Platyhelminthes</taxon>
        <taxon>Trematoda</taxon>
        <taxon>Digenea</taxon>
        <taxon>Plagiorchiida</taxon>
        <taxon>Troglotremata</taxon>
        <taxon>Troglotrematidae</taxon>
        <taxon>Paragonimus</taxon>
    </lineage>
</organism>
<protein>
    <recommendedName>
        <fullName evidence="5">KN motif and ankyrin repeat domain-containing protein</fullName>
    </recommendedName>
</protein>
<dbReference type="GO" id="GO:0005737">
    <property type="term" value="C:cytoplasm"/>
    <property type="evidence" value="ECO:0007669"/>
    <property type="project" value="TreeGrafter"/>
</dbReference>
<feature type="region of interest" description="Disordered" evidence="2">
    <location>
        <begin position="803"/>
        <end position="824"/>
    </location>
</feature>
<dbReference type="InterPro" id="IPR036770">
    <property type="entry name" value="Ankyrin_rpt-contain_sf"/>
</dbReference>
<dbReference type="InterPro" id="IPR002110">
    <property type="entry name" value="Ankyrin_rpt"/>
</dbReference>
<evidence type="ECO:0000313" key="3">
    <source>
        <dbReference type="EMBL" id="KAF7261382.1"/>
    </source>
</evidence>
<dbReference type="Proteomes" id="UP000822476">
    <property type="component" value="Unassembled WGS sequence"/>
</dbReference>
<dbReference type="EMBL" id="JTDE01000400">
    <property type="protein sequence ID" value="KAF7261382.1"/>
    <property type="molecule type" value="Genomic_DNA"/>
</dbReference>
<dbReference type="Pfam" id="PF00023">
    <property type="entry name" value="Ank"/>
    <property type="match status" value="1"/>
</dbReference>
<evidence type="ECO:0008006" key="5">
    <source>
        <dbReference type="Google" id="ProtNLM"/>
    </source>
</evidence>
<evidence type="ECO:0000313" key="4">
    <source>
        <dbReference type="Proteomes" id="UP000822476"/>
    </source>
</evidence>
<dbReference type="InterPro" id="IPR047184">
    <property type="entry name" value="KANK1-4"/>
</dbReference>
<name>A0A8S9Z3B4_9TREM</name>